<gene>
    <name evidence="11" type="ORF">MAPG_03201</name>
</gene>
<keyword evidence="3 8" id="KW-0732">Signal</keyword>
<dbReference type="InterPro" id="IPR015500">
    <property type="entry name" value="Peptidase_S8_subtilisin-rel"/>
</dbReference>
<dbReference type="CDD" id="cd07489">
    <property type="entry name" value="Peptidases_S8_5"/>
    <property type="match status" value="1"/>
</dbReference>
<dbReference type="PANTHER" id="PTHR43806:SF66">
    <property type="entry name" value="SERIN ENDOPEPTIDASE"/>
    <property type="match status" value="1"/>
</dbReference>
<dbReference type="PROSITE" id="PS00136">
    <property type="entry name" value="SUBTILASE_ASP"/>
    <property type="match status" value="1"/>
</dbReference>
<sequence>MGHWRFALGIALVATSASANPVARRGHGEVPPAVPPLGDPVIIPGAYIAELADEDISGFLDHVENRAGLGNVTERFRFSSRAFKGVSFRLDDPEESAAAKFRRISELPQVKNLWSVTVVPMPKPVVHWTAAGTPLADVHRRAAAGVRERYAPHVQTQVDRLLAEGFTGKGLRIGIVDTGIDYTHTALGGCFGPGCLVEYGADLVGDDYDGSNTPVPDADPMDSCVGHGTHVAGIIAARGNPLGFRGAAPGAKLGIYRVFGCTGGSSNDVILQATLRAFEDGSDIITGSVGRAAAAWANDPMSLVVSRIVEQGVPCTFAMGNQVGGAEGIFGVSAPASGPGVMGITSFENSDTPTYDSDTGRYSSVPNTARGGLLSTFVLWGSTLELTMKPQFGAPGGNIISTLPVSMGSYGVLSGTSMATPLAASIVALIMEARGTRDSALITRLLSATAKPNRGLESNEPTSGFSPVPKQGAGIMQAYDAVHATAVLSVPALELMDKARLKPDVSFTVTNLGSSAVTYNLSHVAALTASTLIPVYRSSSPDLYPYYATLKFQAQSVTVEPNSSAEVHLAVLPPTQLADNLLPFYSGWVVLNGTDAAGGQASSLSLPYFGTTASMVDMKVLASDRIYLSRSDDPRFPRIADGTTFQLRAPANHSELAQPALNSSATILPAGVMPATWTWIVLGSKEVRIEAVPVAAAAAAAGTTAKDNGLGMLTLGNIAGYPRLYNGPRGWQGNWDGRLADGSFAPAGRYSLVTLALRINGDRDKLADYDRFDSVQFNIRYV</sequence>
<evidence type="ECO:0000256" key="6">
    <source>
        <dbReference type="PIRSR" id="PIRSR615500-1"/>
    </source>
</evidence>
<accession>A0A0C4DTD7</accession>
<keyword evidence="4 7" id="KW-0378">Hydrolase</keyword>
<evidence type="ECO:0000313" key="11">
    <source>
        <dbReference type="EMBL" id="KLU84156.1"/>
    </source>
</evidence>
<dbReference type="OrthoDB" id="10256524at2759"/>
<reference evidence="11" key="3">
    <citation type="submission" date="2011-03" db="EMBL/GenBank/DDBJ databases">
        <title>Annotation of Magnaporthe poae ATCC 64411.</title>
        <authorList>
            <person name="Ma L.-J."/>
            <person name="Dead R."/>
            <person name="Young S.K."/>
            <person name="Zeng Q."/>
            <person name="Gargeya S."/>
            <person name="Fitzgerald M."/>
            <person name="Haas B."/>
            <person name="Abouelleil A."/>
            <person name="Alvarado L."/>
            <person name="Arachchi H.M."/>
            <person name="Berlin A."/>
            <person name="Brown A."/>
            <person name="Chapman S.B."/>
            <person name="Chen Z."/>
            <person name="Dunbar C."/>
            <person name="Freedman E."/>
            <person name="Gearin G."/>
            <person name="Gellesch M."/>
            <person name="Goldberg J."/>
            <person name="Griggs A."/>
            <person name="Gujja S."/>
            <person name="Heiman D."/>
            <person name="Howarth C."/>
            <person name="Larson L."/>
            <person name="Lui A."/>
            <person name="MacDonald P.J.P."/>
            <person name="Mehta T."/>
            <person name="Montmayeur A."/>
            <person name="Murphy C."/>
            <person name="Neiman D."/>
            <person name="Pearson M."/>
            <person name="Priest M."/>
            <person name="Roberts A."/>
            <person name="Saif S."/>
            <person name="Shea T."/>
            <person name="Shenoy N."/>
            <person name="Sisk P."/>
            <person name="Stolte C."/>
            <person name="Sykes S."/>
            <person name="Yandava C."/>
            <person name="Wortman J."/>
            <person name="Nusbaum C."/>
            <person name="Birren B."/>
        </authorList>
    </citation>
    <scope>NUCLEOTIDE SEQUENCE</scope>
    <source>
        <strain evidence="11">ATCC 64411</strain>
    </source>
</reference>
<dbReference type="GO" id="GO:0016020">
    <property type="term" value="C:membrane"/>
    <property type="evidence" value="ECO:0007669"/>
    <property type="project" value="InterPro"/>
</dbReference>
<dbReference type="SUPFAM" id="SSF52743">
    <property type="entry name" value="Subtilisin-like"/>
    <property type="match status" value="1"/>
</dbReference>
<evidence type="ECO:0000256" key="1">
    <source>
        <dbReference type="ARBA" id="ARBA00011073"/>
    </source>
</evidence>
<dbReference type="InterPro" id="IPR050131">
    <property type="entry name" value="Peptidase_S8_subtilisin-like"/>
</dbReference>
<protein>
    <submittedName>
        <fullName evidence="11">Thermostable alkaline protease</fullName>
    </submittedName>
</protein>
<reference evidence="12" key="5">
    <citation type="submission" date="2015-06" db="UniProtKB">
        <authorList>
            <consortium name="EnsemblFungi"/>
        </authorList>
    </citation>
    <scope>IDENTIFICATION</scope>
    <source>
        <strain evidence="12">ATCC 64411</strain>
    </source>
</reference>
<dbReference type="InterPro" id="IPR000209">
    <property type="entry name" value="Peptidase_S8/S53_dom"/>
</dbReference>
<dbReference type="InterPro" id="IPR022398">
    <property type="entry name" value="Peptidase_S8_His-AS"/>
</dbReference>
<dbReference type="STRING" id="644358.A0A0C4DTD7"/>
<keyword evidence="2 7" id="KW-0645">Protease</keyword>
<dbReference type="InterPro" id="IPR034187">
    <property type="entry name" value="Peptidases_S8_5"/>
</dbReference>
<dbReference type="Pfam" id="PF00082">
    <property type="entry name" value="Peptidase_S8"/>
    <property type="match status" value="1"/>
</dbReference>
<evidence type="ECO:0000259" key="9">
    <source>
        <dbReference type="Pfam" id="PF00082"/>
    </source>
</evidence>
<dbReference type="EMBL" id="ADBL01000777">
    <property type="status" value="NOT_ANNOTATED_CDS"/>
    <property type="molecule type" value="Genomic_DNA"/>
</dbReference>
<dbReference type="PRINTS" id="PR00723">
    <property type="entry name" value="SUBTILISIN"/>
</dbReference>
<dbReference type="Gene3D" id="3.40.50.200">
    <property type="entry name" value="Peptidase S8/S53 domain"/>
    <property type="match status" value="1"/>
</dbReference>
<dbReference type="Pfam" id="PF06280">
    <property type="entry name" value="fn3_5"/>
    <property type="match status" value="1"/>
</dbReference>
<feature type="domain" description="Peptidase S8/S53" evidence="9">
    <location>
        <begin position="168"/>
        <end position="453"/>
    </location>
</feature>
<dbReference type="GO" id="GO:0004252">
    <property type="term" value="F:serine-type endopeptidase activity"/>
    <property type="evidence" value="ECO:0007669"/>
    <property type="project" value="UniProtKB-UniRule"/>
</dbReference>
<feature type="active site" description="Charge relay system" evidence="6 7">
    <location>
        <position position="417"/>
    </location>
</feature>
<feature type="chain" id="PRO_5009385312" evidence="8">
    <location>
        <begin position="20"/>
        <end position="782"/>
    </location>
</feature>
<keyword evidence="5 7" id="KW-0720">Serine protease</keyword>
<dbReference type="EMBL" id="GL876967">
    <property type="protein sequence ID" value="KLU84156.1"/>
    <property type="molecule type" value="Genomic_DNA"/>
</dbReference>
<dbReference type="PROSITE" id="PS51892">
    <property type="entry name" value="SUBTILASE"/>
    <property type="match status" value="1"/>
</dbReference>
<organism evidence="12 13">
    <name type="scientific">Magnaporthiopsis poae (strain ATCC 64411 / 73-15)</name>
    <name type="common">Kentucky bluegrass fungus</name>
    <name type="synonym">Magnaporthe poae</name>
    <dbReference type="NCBI Taxonomy" id="644358"/>
    <lineage>
        <taxon>Eukaryota</taxon>
        <taxon>Fungi</taxon>
        <taxon>Dikarya</taxon>
        <taxon>Ascomycota</taxon>
        <taxon>Pezizomycotina</taxon>
        <taxon>Sordariomycetes</taxon>
        <taxon>Sordariomycetidae</taxon>
        <taxon>Magnaporthales</taxon>
        <taxon>Magnaporthaceae</taxon>
        <taxon>Magnaporthiopsis</taxon>
    </lineage>
</organism>
<evidence type="ECO:0000259" key="10">
    <source>
        <dbReference type="Pfam" id="PF06280"/>
    </source>
</evidence>
<evidence type="ECO:0000256" key="8">
    <source>
        <dbReference type="SAM" id="SignalP"/>
    </source>
</evidence>
<dbReference type="Gene3D" id="2.60.40.1710">
    <property type="entry name" value="Subtilisin-like superfamily"/>
    <property type="match status" value="1"/>
</dbReference>
<dbReference type="InterPro" id="IPR023827">
    <property type="entry name" value="Peptidase_S8_Asp-AS"/>
</dbReference>
<evidence type="ECO:0000256" key="5">
    <source>
        <dbReference type="ARBA" id="ARBA00022825"/>
    </source>
</evidence>
<reference evidence="12" key="4">
    <citation type="journal article" date="2015" name="G3 (Bethesda)">
        <title>Genome sequences of three phytopathogenic species of the Magnaporthaceae family of fungi.</title>
        <authorList>
            <person name="Okagaki L.H."/>
            <person name="Nunes C.C."/>
            <person name="Sailsbery J."/>
            <person name="Clay B."/>
            <person name="Brown D."/>
            <person name="John T."/>
            <person name="Oh Y."/>
            <person name="Young N."/>
            <person name="Fitzgerald M."/>
            <person name="Haas B.J."/>
            <person name="Zeng Q."/>
            <person name="Young S."/>
            <person name="Adiconis X."/>
            <person name="Fan L."/>
            <person name="Levin J.Z."/>
            <person name="Mitchell T.K."/>
            <person name="Okubara P.A."/>
            <person name="Farman M.L."/>
            <person name="Kohn L.M."/>
            <person name="Birren B."/>
            <person name="Ma L.-J."/>
            <person name="Dean R.A."/>
        </authorList>
    </citation>
    <scope>NUCLEOTIDE SEQUENCE</scope>
    <source>
        <strain evidence="12">ATCC 64411 / 73-15</strain>
    </source>
</reference>
<dbReference type="InterPro" id="IPR036852">
    <property type="entry name" value="Peptidase_S8/S53_dom_sf"/>
</dbReference>
<comment type="similarity">
    <text evidence="1 7">Belongs to the peptidase S8 family.</text>
</comment>
<reference evidence="11" key="1">
    <citation type="submission" date="2010-05" db="EMBL/GenBank/DDBJ databases">
        <title>The Genome Sequence of Magnaporthe poae strain ATCC 64411.</title>
        <authorList>
            <consortium name="The Broad Institute Genome Sequencing Platform"/>
            <consortium name="Broad Institute Genome Sequencing Center for Infectious Disease"/>
            <person name="Ma L.-J."/>
            <person name="Dead R."/>
            <person name="Young S."/>
            <person name="Zeng Q."/>
            <person name="Koehrsen M."/>
            <person name="Alvarado L."/>
            <person name="Berlin A."/>
            <person name="Chapman S.B."/>
            <person name="Chen Z."/>
            <person name="Freedman E."/>
            <person name="Gellesch M."/>
            <person name="Goldberg J."/>
            <person name="Griggs A."/>
            <person name="Gujja S."/>
            <person name="Heilman E.R."/>
            <person name="Heiman D."/>
            <person name="Hepburn T."/>
            <person name="Howarth C."/>
            <person name="Jen D."/>
            <person name="Larson L."/>
            <person name="Mehta T."/>
            <person name="Neiman D."/>
            <person name="Pearson M."/>
            <person name="Roberts A."/>
            <person name="Saif S."/>
            <person name="Shea T."/>
            <person name="Shenoy N."/>
            <person name="Sisk P."/>
            <person name="Stolte C."/>
            <person name="Sykes S."/>
            <person name="Walk T."/>
            <person name="White J."/>
            <person name="Yandava C."/>
            <person name="Haas B."/>
            <person name="Nusbaum C."/>
            <person name="Birren B."/>
        </authorList>
    </citation>
    <scope>NUCLEOTIDE SEQUENCE</scope>
    <source>
        <strain evidence="11">ATCC 64411</strain>
    </source>
</reference>
<feature type="domain" description="C5a peptidase/Subtilisin-like protease SBT2-like Fn3-like" evidence="10">
    <location>
        <begin position="502"/>
        <end position="608"/>
    </location>
</feature>
<dbReference type="GO" id="GO:0006508">
    <property type="term" value="P:proteolysis"/>
    <property type="evidence" value="ECO:0007669"/>
    <property type="project" value="UniProtKB-KW"/>
</dbReference>
<evidence type="ECO:0000256" key="2">
    <source>
        <dbReference type="ARBA" id="ARBA00022670"/>
    </source>
</evidence>
<dbReference type="Proteomes" id="UP000011715">
    <property type="component" value="Unassembled WGS sequence"/>
</dbReference>
<keyword evidence="13" id="KW-1185">Reference proteome</keyword>
<dbReference type="AlphaFoldDB" id="A0A0C4DTD7"/>
<dbReference type="eggNOG" id="KOG4266">
    <property type="taxonomic scope" value="Eukaryota"/>
</dbReference>
<feature type="signal peptide" evidence="8">
    <location>
        <begin position="1"/>
        <end position="19"/>
    </location>
</feature>
<dbReference type="PROSITE" id="PS00137">
    <property type="entry name" value="SUBTILASE_HIS"/>
    <property type="match status" value="1"/>
</dbReference>
<feature type="active site" description="Charge relay system" evidence="6 7">
    <location>
        <position position="177"/>
    </location>
</feature>
<evidence type="ECO:0000313" key="13">
    <source>
        <dbReference type="Proteomes" id="UP000011715"/>
    </source>
</evidence>
<name>A0A0C4DTD7_MAGP6</name>
<dbReference type="InterPro" id="IPR010435">
    <property type="entry name" value="C5a/SBT2-like_Fn3"/>
</dbReference>
<dbReference type="VEuPathDB" id="FungiDB:MAPG_03201"/>
<dbReference type="EnsemblFungi" id="MAPG_03201T0">
    <property type="protein sequence ID" value="MAPG_03201T0"/>
    <property type="gene ID" value="MAPG_03201"/>
</dbReference>
<proteinExistence type="inferred from homology"/>
<evidence type="ECO:0000313" key="12">
    <source>
        <dbReference type="EnsemblFungi" id="MAPG_03201T0"/>
    </source>
</evidence>
<evidence type="ECO:0000256" key="3">
    <source>
        <dbReference type="ARBA" id="ARBA00022729"/>
    </source>
</evidence>
<dbReference type="PANTHER" id="PTHR43806">
    <property type="entry name" value="PEPTIDASE S8"/>
    <property type="match status" value="1"/>
</dbReference>
<dbReference type="OMA" id="PGCLVEY"/>
<evidence type="ECO:0000256" key="4">
    <source>
        <dbReference type="ARBA" id="ARBA00022801"/>
    </source>
</evidence>
<reference evidence="13" key="2">
    <citation type="submission" date="2010-05" db="EMBL/GenBank/DDBJ databases">
        <title>The genome sequence of Magnaporthe poae strain ATCC 64411.</title>
        <authorList>
            <person name="Ma L.-J."/>
            <person name="Dead R."/>
            <person name="Young S."/>
            <person name="Zeng Q."/>
            <person name="Koehrsen M."/>
            <person name="Alvarado L."/>
            <person name="Berlin A."/>
            <person name="Chapman S.B."/>
            <person name="Chen Z."/>
            <person name="Freedman E."/>
            <person name="Gellesch M."/>
            <person name="Goldberg J."/>
            <person name="Griggs A."/>
            <person name="Gujja S."/>
            <person name="Heilman E.R."/>
            <person name="Heiman D."/>
            <person name="Hepburn T."/>
            <person name="Howarth C."/>
            <person name="Jen D."/>
            <person name="Larson L."/>
            <person name="Mehta T."/>
            <person name="Neiman D."/>
            <person name="Pearson M."/>
            <person name="Roberts A."/>
            <person name="Saif S."/>
            <person name="Shea T."/>
            <person name="Shenoy N."/>
            <person name="Sisk P."/>
            <person name="Stolte C."/>
            <person name="Sykes S."/>
            <person name="Walk T."/>
            <person name="White J."/>
            <person name="Yandava C."/>
            <person name="Haas B."/>
            <person name="Nusbaum C."/>
            <person name="Birren B."/>
        </authorList>
    </citation>
    <scope>NUCLEOTIDE SEQUENCE [LARGE SCALE GENOMIC DNA]</scope>
    <source>
        <strain evidence="13">ATCC 64411 / 73-15</strain>
    </source>
</reference>
<feature type="active site" description="Charge relay system" evidence="6 7">
    <location>
        <position position="227"/>
    </location>
</feature>
<evidence type="ECO:0000256" key="7">
    <source>
        <dbReference type="PROSITE-ProRule" id="PRU01240"/>
    </source>
</evidence>